<dbReference type="Proteomes" id="UP000076858">
    <property type="component" value="Unassembled WGS sequence"/>
</dbReference>
<keyword evidence="4" id="KW-0175">Coiled coil</keyword>
<reference evidence="6 7" key="1">
    <citation type="submission" date="2016-03" db="EMBL/GenBank/DDBJ databases">
        <title>EvidentialGene: Evidence-directed Construction of Genes on Genomes.</title>
        <authorList>
            <person name="Gilbert D.G."/>
            <person name="Choi J.-H."/>
            <person name="Mockaitis K."/>
            <person name="Colbourne J."/>
            <person name="Pfrender M."/>
        </authorList>
    </citation>
    <scope>NUCLEOTIDE SEQUENCE [LARGE SCALE GENOMIC DNA]</scope>
    <source>
        <strain evidence="6 7">Xinb3</strain>
        <tissue evidence="6">Complete organism</tissue>
    </source>
</reference>
<keyword evidence="3 5" id="KW-0732">Signal</keyword>
<dbReference type="InterPro" id="IPR050822">
    <property type="entry name" value="Cerebellin_Synaptic_Org"/>
</dbReference>
<feature type="chain" id="PRO_5007854973" description="C1q domain-containing protein" evidence="5">
    <location>
        <begin position="24"/>
        <end position="724"/>
    </location>
</feature>
<evidence type="ECO:0000256" key="5">
    <source>
        <dbReference type="SAM" id="SignalP"/>
    </source>
</evidence>
<feature type="coiled-coil region" evidence="4">
    <location>
        <begin position="446"/>
        <end position="500"/>
    </location>
</feature>
<evidence type="ECO:0000256" key="1">
    <source>
        <dbReference type="ARBA" id="ARBA00004613"/>
    </source>
</evidence>
<dbReference type="OrthoDB" id="9889709at2759"/>
<keyword evidence="2" id="KW-0964">Secreted</keyword>
<evidence type="ECO:0000313" key="7">
    <source>
        <dbReference type="Proteomes" id="UP000076858"/>
    </source>
</evidence>
<evidence type="ECO:0000256" key="2">
    <source>
        <dbReference type="ARBA" id="ARBA00022525"/>
    </source>
</evidence>
<dbReference type="PANTHER" id="PTHR22923:SF62">
    <property type="entry name" value="CVP18"/>
    <property type="match status" value="1"/>
</dbReference>
<dbReference type="AlphaFoldDB" id="A0A164ZPY2"/>
<proteinExistence type="predicted"/>
<gene>
    <name evidence="6" type="ORF">APZ42_017143</name>
</gene>
<keyword evidence="7" id="KW-1185">Reference proteome</keyword>
<dbReference type="GO" id="GO:0005615">
    <property type="term" value="C:extracellular space"/>
    <property type="evidence" value="ECO:0007669"/>
    <property type="project" value="TreeGrafter"/>
</dbReference>
<accession>A0A164ZPY2</accession>
<feature type="signal peptide" evidence="5">
    <location>
        <begin position="1"/>
        <end position="23"/>
    </location>
</feature>
<sequence length="724" mass="82219">MTSLSTCFALLVTFMIATKSVQADTSSPSSWAKLQISPDTLVSMEHGSFRVDIYEHADNHKENTLPNRHKYFYAPIALLDNKGATSSFNNVTQKAEMRFRIEMWNQEVQNKVVKYLGQVLGRKVNSHQVQIIPLENVILASTSSSTIYTLSTDWKPCRQHKSLWFALSCFDIKDCNQLAANMRSNPEQFDHFKLLFSLSSQTSKTKETTIRIENIVAGQMVSDLLQRFGHEKDVFLTANDEKRLVMETATNIFVETFDDSDVVSQNSESQVYNVLKNLLVSSRTTIKEQSDKMWESVFWNEDNYRPDKTTKTLNKMYNKLDTDNQKKLADSYQNANKVGGKVEVKILEIFSASGEFNKDLADQGIMTKEDLDKIHQESRDHVVWDGKKFIPKPLALSRINLSRLKDTQSLKNRKVSVRYTTAVLSTPINFVRNDKLTTTDEWQILKEQVKETTERLEETAKHLARINITVLHAIANLTILTKLTETAERLEESVKHLAQTNTTVFHAIGNMTALTTNTTTSTTIRRMPMSCADLRLMGHSNNGFYFVMGNKRLESVYCDFTTKTQGDFQKRMGVIDVKSHPVHYVKTVIAKEVRVGKDKDVGLAFEFRTGSTRAPIVNEGNALLNDGVFRAPTPGKYFISFSGQCDLINHVSLLLAIDGYWSTVVSSTCEDRKSFLLRTILQLDSGDLITIDTDVSKLALFFYSSKLKDFGHFIGMKLEEDLFP</sequence>
<dbReference type="SUPFAM" id="SSF49842">
    <property type="entry name" value="TNF-like"/>
    <property type="match status" value="1"/>
</dbReference>
<dbReference type="EMBL" id="LRGB01000687">
    <property type="protein sequence ID" value="KZS16600.1"/>
    <property type="molecule type" value="Genomic_DNA"/>
</dbReference>
<comment type="subcellular location">
    <subcellularLocation>
        <location evidence="1">Secreted</location>
    </subcellularLocation>
</comment>
<dbReference type="PANTHER" id="PTHR22923">
    <property type="entry name" value="CEREBELLIN-RELATED"/>
    <property type="match status" value="1"/>
</dbReference>
<comment type="caution">
    <text evidence="6">The sequence shown here is derived from an EMBL/GenBank/DDBJ whole genome shotgun (WGS) entry which is preliminary data.</text>
</comment>
<evidence type="ECO:0000256" key="4">
    <source>
        <dbReference type="SAM" id="Coils"/>
    </source>
</evidence>
<dbReference type="Gene3D" id="2.60.120.40">
    <property type="match status" value="1"/>
</dbReference>
<evidence type="ECO:0000256" key="3">
    <source>
        <dbReference type="ARBA" id="ARBA00022729"/>
    </source>
</evidence>
<evidence type="ECO:0000313" key="6">
    <source>
        <dbReference type="EMBL" id="KZS16600.1"/>
    </source>
</evidence>
<name>A0A164ZPY2_9CRUS</name>
<evidence type="ECO:0008006" key="8">
    <source>
        <dbReference type="Google" id="ProtNLM"/>
    </source>
</evidence>
<protein>
    <recommendedName>
        <fullName evidence="8">C1q domain-containing protein</fullName>
    </recommendedName>
</protein>
<dbReference type="InterPro" id="IPR008983">
    <property type="entry name" value="Tumour_necrosis_fac-like_dom"/>
</dbReference>
<organism evidence="6 7">
    <name type="scientific">Daphnia magna</name>
    <dbReference type="NCBI Taxonomy" id="35525"/>
    <lineage>
        <taxon>Eukaryota</taxon>
        <taxon>Metazoa</taxon>
        <taxon>Ecdysozoa</taxon>
        <taxon>Arthropoda</taxon>
        <taxon>Crustacea</taxon>
        <taxon>Branchiopoda</taxon>
        <taxon>Diplostraca</taxon>
        <taxon>Cladocera</taxon>
        <taxon>Anomopoda</taxon>
        <taxon>Daphniidae</taxon>
        <taxon>Daphnia</taxon>
    </lineage>
</organism>